<accession>A0ACC4DUN6</accession>
<evidence type="ECO:0000313" key="1">
    <source>
        <dbReference type="EMBL" id="KAL3960045.1"/>
    </source>
</evidence>
<gene>
    <name evidence="1" type="ORF">ACCO45_005162</name>
</gene>
<keyword evidence="2" id="KW-1185">Reference proteome</keyword>
<name>A0ACC4DUN6_PURLI</name>
<protein>
    <submittedName>
        <fullName evidence="1">Uncharacterized protein</fullName>
    </submittedName>
</protein>
<proteinExistence type="predicted"/>
<organism evidence="1 2">
    <name type="scientific">Purpureocillium lilacinum</name>
    <name type="common">Paecilomyces lilacinus</name>
    <dbReference type="NCBI Taxonomy" id="33203"/>
    <lineage>
        <taxon>Eukaryota</taxon>
        <taxon>Fungi</taxon>
        <taxon>Dikarya</taxon>
        <taxon>Ascomycota</taxon>
        <taxon>Pezizomycotina</taxon>
        <taxon>Sordariomycetes</taxon>
        <taxon>Hypocreomycetidae</taxon>
        <taxon>Hypocreales</taxon>
        <taxon>Ophiocordycipitaceae</taxon>
        <taxon>Purpureocillium</taxon>
    </lineage>
</organism>
<evidence type="ECO:0000313" key="2">
    <source>
        <dbReference type="Proteomes" id="UP001638806"/>
    </source>
</evidence>
<dbReference type="EMBL" id="JBGNUJ010000004">
    <property type="protein sequence ID" value="KAL3960045.1"/>
    <property type="molecule type" value="Genomic_DNA"/>
</dbReference>
<comment type="caution">
    <text evidence="1">The sequence shown here is derived from an EMBL/GenBank/DDBJ whole genome shotgun (WGS) entry which is preliminary data.</text>
</comment>
<sequence>MQAEHAHGNQQAGAFARRPLALHMDAATSVITLEIERIPLQRRPGTARLLPTPPPPSSVTGPANSVSPCTNATRSTSPVASPSSVTATTGQRMWSTDSTPPYRPKTHHLANTCYKSRWFERVCTVEAEFRFPPGGSGIVPGGPDTPRPAAKSSVSSSSERAVGLPYTYVAFKGTNSEAGLGRPGEQGAKLFNKAMDMPGRSQEDRALRQKRAQPNVDDDAGASAHDAAQTWRPLRSSKQSAAAPEGQGDTASRRTGQANDVALRAPGPVAAEEPGRFYACSMGMEHAYIIVC</sequence>
<reference evidence="1" key="1">
    <citation type="submission" date="2024-12" db="EMBL/GenBank/DDBJ databases">
        <title>Comparative genomics and development of molecular markers within Purpureocillium lilacinum and among Purpureocillium species.</title>
        <authorList>
            <person name="Yeh Z.-Y."/>
            <person name="Ni N.-T."/>
            <person name="Lo P.-H."/>
            <person name="Mushyakhwo K."/>
            <person name="Lin C.-F."/>
            <person name="Nai Y.-S."/>
        </authorList>
    </citation>
    <scope>NUCLEOTIDE SEQUENCE</scope>
    <source>
        <strain evidence="1">NCHU-NPUST-175</strain>
    </source>
</reference>
<dbReference type="Proteomes" id="UP001638806">
    <property type="component" value="Unassembled WGS sequence"/>
</dbReference>